<dbReference type="PROSITE" id="PS50135">
    <property type="entry name" value="ZF_ZZ_2"/>
    <property type="match status" value="1"/>
</dbReference>
<dbReference type="SMART" id="SM00456">
    <property type="entry name" value="WW"/>
    <property type="match status" value="1"/>
</dbReference>
<feature type="region of interest" description="Disordered" evidence="17">
    <location>
        <begin position="1461"/>
        <end position="1528"/>
    </location>
</feature>
<dbReference type="GO" id="GO:0042383">
    <property type="term" value="C:sarcolemma"/>
    <property type="evidence" value="ECO:0007669"/>
    <property type="project" value="UniProtKB-SubCell"/>
</dbReference>
<feature type="coiled-coil region" evidence="16">
    <location>
        <begin position="2414"/>
        <end position="2448"/>
    </location>
</feature>
<keyword evidence="22" id="KW-1185">Reference proteome</keyword>
<dbReference type="PANTHER" id="PTHR12268">
    <property type="entry name" value="E3 UBIQUITIN-PROTEIN LIGASE KCMF1"/>
    <property type="match status" value="1"/>
</dbReference>
<feature type="compositionally biased region" description="Polar residues" evidence="17">
    <location>
        <begin position="2341"/>
        <end position="2353"/>
    </location>
</feature>
<evidence type="ECO:0000256" key="4">
    <source>
        <dbReference type="ARBA" id="ARBA00022490"/>
    </source>
</evidence>
<dbReference type="GO" id="GO:0007274">
    <property type="term" value="P:neuromuscular synaptic transmission"/>
    <property type="evidence" value="ECO:0007669"/>
    <property type="project" value="UniProtKB-ARBA"/>
</dbReference>
<feature type="domain" description="Calponin-homology (CH)" evidence="19">
    <location>
        <begin position="154"/>
        <end position="258"/>
    </location>
</feature>
<keyword evidence="10" id="KW-0472">Membrane</keyword>
<feature type="domain" description="WW" evidence="18">
    <location>
        <begin position="3022"/>
        <end position="3055"/>
    </location>
</feature>
<dbReference type="GO" id="GO:0005856">
    <property type="term" value="C:cytoskeleton"/>
    <property type="evidence" value="ECO:0007669"/>
    <property type="project" value="UniProtKB-SubCell"/>
</dbReference>
<keyword evidence="6" id="KW-0677">Repeat</keyword>
<dbReference type="SUPFAM" id="SSF46966">
    <property type="entry name" value="Spectrin repeat"/>
    <property type="match status" value="12"/>
</dbReference>
<feature type="compositionally biased region" description="Acidic residues" evidence="17">
    <location>
        <begin position="1601"/>
        <end position="1610"/>
    </location>
</feature>
<dbReference type="CDD" id="cd00176">
    <property type="entry name" value="SPEC"/>
    <property type="match status" value="6"/>
</dbReference>
<evidence type="ECO:0000256" key="6">
    <source>
        <dbReference type="ARBA" id="ARBA00022737"/>
    </source>
</evidence>
<dbReference type="GO" id="GO:0016010">
    <property type="term" value="C:dystrophin-associated glycoprotein complex"/>
    <property type="evidence" value="ECO:0007669"/>
    <property type="project" value="UniProtKB-ARBA"/>
</dbReference>
<dbReference type="PROSITE" id="PS01357">
    <property type="entry name" value="ZF_ZZ_1"/>
    <property type="match status" value="1"/>
</dbReference>
<evidence type="ECO:0000256" key="17">
    <source>
        <dbReference type="SAM" id="MobiDB-lite"/>
    </source>
</evidence>
<dbReference type="Pfam" id="PF09068">
    <property type="entry name" value="EF-hand_2"/>
    <property type="match status" value="1"/>
</dbReference>
<feature type="compositionally biased region" description="Polar residues" evidence="17">
    <location>
        <begin position="3557"/>
        <end position="3572"/>
    </location>
</feature>
<evidence type="ECO:0000256" key="11">
    <source>
        <dbReference type="ARBA" id="ARBA00023203"/>
    </source>
</evidence>
<feature type="region of interest" description="Disordered" evidence="17">
    <location>
        <begin position="2274"/>
        <end position="2377"/>
    </location>
</feature>
<dbReference type="Gene3D" id="1.10.238.10">
    <property type="entry name" value="EF-hand"/>
    <property type="match status" value="2"/>
</dbReference>
<keyword evidence="3" id="KW-1003">Cell membrane</keyword>
<name>A0A8I6TKI8_CIMLE</name>
<comment type="subcellular location">
    <subcellularLocation>
        <location evidence="2">Cell membrane</location>
        <location evidence="2">Sarcolemma</location>
        <topology evidence="2">Peripheral membrane protein</topology>
        <orientation evidence="2">Cytoplasmic side</orientation>
    </subcellularLocation>
    <subcellularLocation>
        <location evidence="1">Cytoplasm</location>
        <location evidence="1">Cytoskeleton</location>
    </subcellularLocation>
</comment>
<dbReference type="InterPro" id="IPR043145">
    <property type="entry name" value="Znf_ZZ_sf"/>
</dbReference>
<keyword evidence="7 15" id="KW-0863">Zinc-finger</keyword>
<feature type="region of interest" description="Disordered" evidence="17">
    <location>
        <begin position="2835"/>
        <end position="2859"/>
    </location>
</feature>
<dbReference type="GeneID" id="106669519"/>
<dbReference type="CDD" id="cd00201">
    <property type="entry name" value="WW"/>
    <property type="match status" value="1"/>
</dbReference>
<dbReference type="Proteomes" id="UP000494040">
    <property type="component" value="Unassembled WGS sequence"/>
</dbReference>
<evidence type="ECO:0000259" key="20">
    <source>
        <dbReference type="PROSITE" id="PS50135"/>
    </source>
</evidence>
<dbReference type="SMART" id="SM00150">
    <property type="entry name" value="SPEC"/>
    <property type="match status" value="14"/>
</dbReference>
<dbReference type="PROSITE" id="PS00020">
    <property type="entry name" value="ACTININ_2"/>
    <property type="match status" value="1"/>
</dbReference>
<dbReference type="SUPFAM" id="SSF57850">
    <property type="entry name" value="RING/U-box"/>
    <property type="match status" value="1"/>
</dbReference>
<evidence type="ECO:0000313" key="21">
    <source>
        <dbReference type="EnsemblMetazoa" id="XP_024083559.1"/>
    </source>
</evidence>
<evidence type="ECO:0000256" key="12">
    <source>
        <dbReference type="ARBA" id="ARBA00023212"/>
    </source>
</evidence>
<feature type="coiled-coil region" evidence="16">
    <location>
        <begin position="2129"/>
        <end position="2159"/>
    </location>
</feature>
<dbReference type="InterPro" id="IPR036872">
    <property type="entry name" value="CH_dom_sf"/>
</dbReference>
<dbReference type="CDD" id="cd21186">
    <property type="entry name" value="CH_DMD-like_rpt1"/>
    <property type="match status" value="1"/>
</dbReference>
<dbReference type="InterPro" id="IPR000433">
    <property type="entry name" value="Znf_ZZ"/>
</dbReference>
<evidence type="ECO:0000256" key="16">
    <source>
        <dbReference type="SAM" id="Coils"/>
    </source>
</evidence>
<feature type="domain" description="ZZ-type" evidence="20">
    <location>
        <begin position="3277"/>
        <end position="3333"/>
    </location>
</feature>
<protein>
    <recommendedName>
        <fullName evidence="14">Protein detached</fullName>
    </recommendedName>
</protein>
<keyword evidence="12" id="KW-0206">Cytoskeleton</keyword>
<keyword evidence="11" id="KW-0009">Actin-binding</keyword>
<dbReference type="PANTHER" id="PTHR12268:SF14">
    <property type="entry name" value="DYSTROPHIN-1"/>
    <property type="match status" value="1"/>
</dbReference>
<dbReference type="KEGG" id="clec:106669519"/>
<dbReference type="InterPro" id="IPR015153">
    <property type="entry name" value="EF-hand_dom_typ1"/>
</dbReference>
<keyword evidence="9" id="KW-0106">Calcium</keyword>
<evidence type="ECO:0000256" key="7">
    <source>
        <dbReference type="ARBA" id="ARBA00022771"/>
    </source>
</evidence>
<dbReference type="InterPro" id="IPR035436">
    <property type="entry name" value="Dystrophin/utrophin"/>
</dbReference>
<sequence length="3626" mass="413296">MLLGRRIIWTTEEDDSGPSEPVETQIHTSKYEREDVQKKTFAKWINSQLAKKKCSPISDLVVDLQDGTNLLTLLEILTGNEFKRERGQMRVHHLNNVNRALQILVKNNVKLVNISSNDIVDGNTKLILGLVWSIIMHWQVHWTIKEHMSDLEQTNLEKTLLNWCKQNTMKYGVTVNNFTTSWSDGCAFNALIHNYRPELFDYPSIMRKLPNARLEHAFSIAQEHLNIERLLDVEDVNTAVPDKKSVMMYVMCLFQSLPQSSLQRNNMSELSQTECESSSSGRPLSVATNVSVELGGYQVALEEVLTWLLEAEDKLLVEQPLANNLEQIKVQFSNHEAFISELYKHRDGVSAVLKEGVRMLGEGGLTREEEEEVRVQMRLLNSRWETLRLNAIQKQSRIYEAVMTLQDMEIESLKQWMTQIEDRISKMAEVNTDLSSSLKQQLHSHNQLLKDIEEKQAVVDTLSQFVIIIDDNTAETQSQIEDQLSALAERWSHILQWAQERGSKLQTFIDKVSEIEQSLTTLENAISEHERRLKIMEVQPTSRMGETLERIKELQQVQHCLDNYHITTNQIENELQEISKEFGEQSINEYLSRCETITDRCEAVQLMMDIQANRINNVGFELRPVISDKPSTISTTRAWQIPNEMIPELQEHWSHIGSVEQYVSDLCSNKIESLQSGKEMLNLLRSKEQEMIKLNELISEISSKMPCEETNSLKEKCYKLASTISEIVTRVETEEKYLSAGNDNNHMDLETSLMRETVDESVEDAVERTLSKEEEDQISKVLSQIKEVKEWLIDVNLKCHHGQLEVKDSSELFKLKEKYQHLKDDIDKRSHEFRHLYNNGTELVNELVNHSKAHPLYEELETLSQLWMSITTVVVQHHNLLQDASYKYGEFRALVAKETVYLDKLEKRLRKSPTSAADAEEISQDLDDLENYINNHSEGRIIQLEEFGKHLVDVHVMKDNINEEMNAVAARWHQLCQEAKDRAHILEISVEEAKQSETNIVQFQEWLDHVTAQINSRIDNDLTSDDLPDDVQRMLDEFEKQANTLKEMEEEVKRYKSEGKVEAALRLHEQMVLLKAHFMKVMDRFEDWRSANNVEPRLCRALRELRGVEDACCLLDLASDEPEAIQGQLNHCMRFYQMLSDLKAEVENIIKSGRKMVEDNVIVDAEQYTIRLDTLKQLYNKLGEEITSSKAMLENALEVSQNLQSNLTNLNSWSQAINNDLEQIEATPSNDRDISAEITFVKETLDEWKKQQITKDKINDGYKKFLTLCDVTYLETLKDRVSECVNKFENVSKRLELMLGQLEGIEKSKVAKIEEKRSTESDMKEIPTISVTEVEQNEVHENKNSGLSKHEKEKVSKAPKSTANRGSVYENVDYIETIPEEMETETFNLAKESTLFSQVSDNTLNESNVSSEKILDSENKSCQMVEVKEMEIKKSILTSIEPMEHSIGGPESVEIVEIFDSGAEDSDVDQKDERSPRTVRRVVSSKNKQFLPSEEVLSKRQKVETDNSKDTQEKLPESPAPKQDMEIPPVCLKISDRMAHMQWTTVSTIADQRKDENLPEVTLSKEVQVSKTYEIIGNFSKNDAPSSPIEDNDSFYGSDKETDDVVVFSEDETRNEDTSSDTNEDDMSNDSPKGKTSVMYDNGFDPMSATRTVDNFADSPSLPLDQEVAEYEEAASEMLERMEGTLGVVKLVTNEKDPGRRLEVLEREISQIAPDAATLISRGDGLILRVHCSCPEKAMLLTSSCQNKLRAKWAQVMQQTEAHKVDAQRAEYLLTEYHNLICKINTKITNINSKLEQANTDEAKLQSVMSEYGACEESVSRLFDITGELANLRVMTDSRELPAAWKSLSNKLNSLKANPKLTEKNADKVGDFKQDMMDSPADYVAHVNKVRDSISSIARKLKQPPLSTDFDPFDLQEDALKDIHEKLSKLKLDADKIDQKRNKILRKVHGEGRENVVKAVDRLKQEWDSANTNLTDRWSHLTKCKEQWESLRKNCEKFSNWLSSMEESTRDLDPNKYSIVEVKAKMRDLEKQATTKTGVVNSIAGAGRDMVALGGSQAMEMWQTVESLRHRWNHLLTNFKTTRELLTHLQSGKQTRGLVDSTMATLEEVTSLLSSPSNPSDEAALSVRINLVKTLQEELEKKKKELENFESNGQAEKIKQIILEINKAQDLLSEHKDYLNAKLTSLKRLLAQLDCVATWTSEVRTRVNICQELTPTEKSKILNNIMSSLSDRFIEVKELKENFNNLDKECGGDMPGELREQIRKLSENWNYLKSLSESSSQPQQSPSPAKSGPQSFEKVTTTSQLLKSSPASGKKASDLIDQQKSPAVQAKTSGKKPSDLIDQQKSPVVQQKGTFAVGGDVKGGRASPRLLPPAFSSPRTTLLASLDKSILQIRDWLTLDQEMLRQQSVVVGSVQDIIAVLDKQKNVLRELEQKKPQLDELVHTAENLKADFNRQQVHGKERRPSCSSLFYHVLEVVKADSLPVDDRTLIDIQQKRAYRHGLNLYGEMSNRVSKLREHWDETNSKVMQRKTELDAMLTDSQRYEAKRQEVDTWITRMEARLARMANVGHTADVLEAQMREQKSFHAELHQYKHHIDLFNQLTQKLIAVYQQDDTTKVKKTTETINQRYNDLNTSIINRGKGLHSAINSLHNFDRSLENFLAWLSEVESGLEALEADADREAKPLRELKVSLTASEFKNKMYKDVQSEIESHKEVFSSLNGTGRKLLGSLTSQDDAVMLQRRLDEMNQRWNHLKNKSMAIRNRLESNTEHWNALLLSLRELIEWVIRKDTELSSLTTIQADTNSLIKQQDDHRAFRRQLEDKRPVVESNLLSGRQYIANEPPLSDTSDSEVGGGDDSRGYRTAEQQARELTRCIRREVNKLSEKWNALIDRSARWHDTLDDTLTRMRLFEKCLEDASGRLAASETACASWQPTTDPAQAPAQLDNLQKFGERLGPLTRSIEDMNDHVAAFRSSGVNVSPALLARVDDLNARWRAIQMTVDDRFKALRGLTSGGAPPNHSFLSASVDHPWERATTPSKVPYYINHQLETTHWDHPKMSELMNSLSELNEVRFSAYRTALKLRTVQKRMCLDLVTVNQAIDAFDSHGLRAQNDKVLDVTDMISVLNTIYDQIAAENPSRVDVPLCLDLAVNWLLNVYDSQRTGQVRVLSFKVGIVLLCKGHLEQKYRYLFRLMADPSRLVDQRKLGLLLHDCIQIPRQLGEVASFGGSNIEPSVRSCFEQAGNNTTTIEAVQFLSWLEREPQSMVWLPVLHRVAASEQAKHQAKCNICKQYPIIGFRYRCLKCFNFDMCQSCFFSGRKAKSHKLTHPMQEYCTATTSGEDVRDFTRALRNKFKSKRYWAKHPRVGYLPVQTVLEGDPLAAPPTPPHPGPANNAQHDVHSTLEMYASRLAEVELRTRTNSTPDSESYREDEHQLIAQYCHSLNGGEPGSIPRSPVQVMAAIDADQRHELEAMIRELEEENAGLQAEWERLRGKSGGLGNGSTANDMIGEEVDMVAEAKLLRQHKGRLEARMQILEDHNRQLEAQLQRLRHLLHEPGGKSGTGTLQTRSVTASQLAQDSPAKQIEQAGVRWERPPPPAMSVSHNLSSLHHIAGDLGKAVSELVSAMTEETT</sequence>
<dbReference type="InterPro" id="IPR001589">
    <property type="entry name" value="Actinin_actin-bd_CS"/>
</dbReference>
<evidence type="ECO:0000256" key="13">
    <source>
        <dbReference type="ARBA" id="ARBA00065906"/>
    </source>
</evidence>
<dbReference type="Gene3D" id="1.10.418.10">
    <property type="entry name" value="Calponin-like domain"/>
    <property type="match status" value="2"/>
</dbReference>
<evidence type="ECO:0000256" key="1">
    <source>
        <dbReference type="ARBA" id="ARBA00004245"/>
    </source>
</evidence>
<dbReference type="Gene3D" id="1.20.58.60">
    <property type="match status" value="11"/>
</dbReference>
<feature type="compositionally biased region" description="Basic and acidic residues" evidence="17">
    <location>
        <begin position="1337"/>
        <end position="1356"/>
    </location>
</feature>
<dbReference type="SUPFAM" id="SSF51045">
    <property type="entry name" value="WW domain"/>
    <property type="match status" value="1"/>
</dbReference>
<dbReference type="GO" id="GO:0008270">
    <property type="term" value="F:zinc ion binding"/>
    <property type="evidence" value="ECO:0007669"/>
    <property type="project" value="UniProtKB-KW"/>
</dbReference>
<dbReference type="Gene3D" id="2.20.70.10">
    <property type="match status" value="1"/>
</dbReference>
<feature type="compositionally biased region" description="Polar residues" evidence="17">
    <location>
        <begin position="2320"/>
        <end position="2332"/>
    </location>
</feature>
<feature type="coiled-coil region" evidence="16">
    <location>
        <begin position="3455"/>
        <end position="3489"/>
    </location>
</feature>
<comment type="subunit">
    <text evidence="13">Component of the dystrophin associated protein complex (DAPC). Interacts with Dg, via the Dg WW domain binding sites.</text>
</comment>
<dbReference type="Pfam" id="PF00307">
    <property type="entry name" value="CH"/>
    <property type="match status" value="2"/>
</dbReference>
<dbReference type="Pfam" id="PF00435">
    <property type="entry name" value="Spectrin"/>
    <property type="match status" value="6"/>
</dbReference>
<dbReference type="OrthoDB" id="10057795at2759"/>
<dbReference type="Pfam" id="PF09069">
    <property type="entry name" value="EF-hand_3"/>
    <property type="match status" value="1"/>
</dbReference>
<dbReference type="GO" id="GO:0048790">
    <property type="term" value="P:maintenance of presynaptic active zone structure"/>
    <property type="evidence" value="ECO:0007669"/>
    <property type="project" value="UniProtKB-ARBA"/>
</dbReference>
<dbReference type="CDD" id="cd16242">
    <property type="entry name" value="EFh_DMD_like"/>
    <property type="match status" value="1"/>
</dbReference>
<dbReference type="PIRSF" id="PIRSF002341">
    <property type="entry name" value="Dystrophin/utrophin"/>
    <property type="match status" value="1"/>
</dbReference>
<dbReference type="CDD" id="cd02334">
    <property type="entry name" value="ZZ_dystrophin"/>
    <property type="match status" value="1"/>
</dbReference>
<evidence type="ECO:0000256" key="9">
    <source>
        <dbReference type="ARBA" id="ARBA00022837"/>
    </source>
</evidence>
<dbReference type="GO" id="GO:0008586">
    <property type="term" value="P:imaginal disc-derived wing vein morphogenesis"/>
    <property type="evidence" value="ECO:0007669"/>
    <property type="project" value="UniProtKB-ARBA"/>
</dbReference>
<dbReference type="FunFam" id="3.30.60.90:FF:000001">
    <property type="entry name" value="Dystrophin isoform 2"/>
    <property type="match status" value="1"/>
</dbReference>
<evidence type="ECO:0000256" key="5">
    <source>
        <dbReference type="ARBA" id="ARBA00022723"/>
    </source>
</evidence>
<dbReference type="EnsemblMetazoa" id="XM_024227791.1">
    <property type="protein sequence ID" value="XP_024083559.1"/>
    <property type="gene ID" value="LOC106669519"/>
</dbReference>
<dbReference type="InterPro" id="IPR050774">
    <property type="entry name" value="KCMF1/Dystrophin"/>
</dbReference>
<feature type="domain" description="Calponin-homology (CH)" evidence="19">
    <location>
        <begin position="35"/>
        <end position="139"/>
    </location>
</feature>
<dbReference type="SMART" id="SM00291">
    <property type="entry name" value="ZnF_ZZ"/>
    <property type="match status" value="1"/>
</dbReference>
<dbReference type="InterPro" id="IPR001202">
    <property type="entry name" value="WW_dom"/>
</dbReference>
<accession>A0A8I6TKI8</accession>
<feature type="coiled-coil region" evidence="16">
    <location>
        <begin position="1031"/>
        <end position="1058"/>
    </location>
</feature>
<dbReference type="GO" id="GO:0007474">
    <property type="term" value="P:imaginal disc-derived wing vein specification"/>
    <property type="evidence" value="ECO:0007669"/>
    <property type="project" value="UniProtKB-ARBA"/>
</dbReference>
<dbReference type="RefSeq" id="XP_024083559.1">
    <property type="nucleotide sequence ID" value="XM_024227791.1"/>
</dbReference>
<dbReference type="GO" id="GO:0046928">
    <property type="term" value="P:regulation of neurotransmitter secretion"/>
    <property type="evidence" value="ECO:0007669"/>
    <property type="project" value="UniProtKB-ARBA"/>
</dbReference>
<dbReference type="GO" id="GO:0048172">
    <property type="term" value="P:regulation of short-term neuronal synaptic plasticity"/>
    <property type="evidence" value="ECO:0007669"/>
    <property type="project" value="UniProtKB-ARBA"/>
</dbReference>
<dbReference type="PROSITE" id="PS50020">
    <property type="entry name" value="WW_DOMAIN_2"/>
    <property type="match status" value="1"/>
</dbReference>
<evidence type="ECO:0000256" key="3">
    <source>
        <dbReference type="ARBA" id="ARBA00022475"/>
    </source>
</evidence>
<keyword evidence="5" id="KW-0479">Metal-binding</keyword>
<evidence type="ECO:0000259" key="19">
    <source>
        <dbReference type="PROSITE" id="PS50021"/>
    </source>
</evidence>
<evidence type="ECO:0000256" key="14">
    <source>
        <dbReference type="ARBA" id="ARBA00083840"/>
    </source>
</evidence>
<feature type="compositionally biased region" description="Basic and acidic residues" evidence="17">
    <location>
        <begin position="1496"/>
        <end position="1516"/>
    </location>
</feature>
<feature type="coiled-coil region" evidence="16">
    <location>
        <begin position="512"/>
        <end position="581"/>
    </location>
</feature>
<feature type="region of interest" description="Disordered" evidence="17">
    <location>
        <begin position="1578"/>
        <end position="1637"/>
    </location>
</feature>
<proteinExistence type="predicted"/>
<dbReference type="PROSITE" id="PS50021">
    <property type="entry name" value="CH"/>
    <property type="match status" value="2"/>
</dbReference>
<dbReference type="GO" id="GO:0030010">
    <property type="term" value="P:establishment of cell polarity"/>
    <property type="evidence" value="ECO:0007669"/>
    <property type="project" value="UniProtKB-ARBA"/>
</dbReference>
<dbReference type="Pfam" id="PF00569">
    <property type="entry name" value="ZZ"/>
    <property type="match status" value="1"/>
</dbReference>
<keyword evidence="4" id="KW-0963">Cytoplasm</keyword>
<dbReference type="SUPFAM" id="SSF47473">
    <property type="entry name" value="EF-hand"/>
    <property type="match status" value="2"/>
</dbReference>
<dbReference type="GO" id="GO:0050699">
    <property type="term" value="F:WW domain binding"/>
    <property type="evidence" value="ECO:0007669"/>
    <property type="project" value="UniProtKB-ARBA"/>
</dbReference>
<dbReference type="GO" id="GO:0031594">
    <property type="term" value="C:neuromuscular junction"/>
    <property type="evidence" value="ECO:0007669"/>
    <property type="project" value="UniProtKB-ARBA"/>
</dbReference>
<dbReference type="InterPro" id="IPR015154">
    <property type="entry name" value="EF-hand_dom_typ2"/>
</dbReference>
<evidence type="ECO:0000256" key="8">
    <source>
        <dbReference type="ARBA" id="ARBA00022833"/>
    </source>
</evidence>
<dbReference type="GO" id="GO:0046716">
    <property type="term" value="P:muscle cell cellular homeostasis"/>
    <property type="evidence" value="ECO:0007669"/>
    <property type="project" value="UniProtKB-ARBA"/>
</dbReference>
<evidence type="ECO:0000256" key="2">
    <source>
        <dbReference type="ARBA" id="ARBA00004278"/>
    </source>
</evidence>
<evidence type="ECO:0000256" key="15">
    <source>
        <dbReference type="PROSITE-ProRule" id="PRU00228"/>
    </source>
</evidence>
<feature type="region of interest" description="Disordered" evidence="17">
    <location>
        <begin position="3549"/>
        <end position="3579"/>
    </location>
</feature>
<dbReference type="GO" id="GO:0005737">
    <property type="term" value="C:cytoplasm"/>
    <property type="evidence" value="ECO:0007669"/>
    <property type="project" value="UniProtKB-ARBA"/>
</dbReference>
<dbReference type="InterPro" id="IPR036020">
    <property type="entry name" value="WW_dom_sf"/>
</dbReference>
<feature type="compositionally biased region" description="Acidic residues" evidence="17">
    <location>
        <begin position="1618"/>
        <end position="1628"/>
    </location>
</feature>
<feature type="region of interest" description="Disordered" evidence="17">
    <location>
        <begin position="1332"/>
        <end position="1363"/>
    </location>
</feature>
<reference evidence="21" key="1">
    <citation type="submission" date="2022-01" db="UniProtKB">
        <authorList>
            <consortium name="EnsemblMetazoa"/>
        </authorList>
    </citation>
    <scope>IDENTIFICATION</scope>
</reference>
<dbReference type="InterPro" id="IPR001715">
    <property type="entry name" value="CH_dom"/>
</dbReference>
<dbReference type="InterPro" id="IPR011992">
    <property type="entry name" value="EF-hand-dom_pair"/>
</dbReference>
<evidence type="ECO:0000256" key="10">
    <source>
        <dbReference type="ARBA" id="ARBA00023136"/>
    </source>
</evidence>
<dbReference type="GO" id="GO:0003779">
    <property type="term" value="F:actin binding"/>
    <property type="evidence" value="ECO:0007669"/>
    <property type="project" value="UniProtKB-KW"/>
</dbReference>
<keyword evidence="8" id="KW-0862">Zinc</keyword>
<dbReference type="SMART" id="SM00033">
    <property type="entry name" value="CH"/>
    <property type="match status" value="2"/>
</dbReference>
<dbReference type="Gene3D" id="3.30.60.90">
    <property type="match status" value="1"/>
</dbReference>
<dbReference type="InterPro" id="IPR002017">
    <property type="entry name" value="Spectrin_repeat"/>
</dbReference>
<dbReference type="FunFam" id="1.20.58.60:FF:000075">
    <property type="entry name" value="utrophin isoform X1"/>
    <property type="match status" value="1"/>
</dbReference>
<feature type="compositionally biased region" description="Polar residues" evidence="17">
    <location>
        <begin position="2297"/>
        <end position="2311"/>
    </location>
</feature>
<evidence type="ECO:0000313" key="22">
    <source>
        <dbReference type="Proteomes" id="UP000494040"/>
    </source>
</evidence>
<dbReference type="SUPFAM" id="SSF47576">
    <property type="entry name" value="Calponin-homology domain, CH-domain"/>
    <property type="match status" value="1"/>
</dbReference>
<feature type="compositionally biased region" description="Low complexity" evidence="17">
    <location>
        <begin position="2274"/>
        <end position="2295"/>
    </location>
</feature>
<dbReference type="OMA" id="SACERYT"/>
<evidence type="ECO:0000259" key="18">
    <source>
        <dbReference type="PROSITE" id="PS50020"/>
    </source>
</evidence>
<organism evidence="21 22">
    <name type="scientific">Cimex lectularius</name>
    <name type="common">Bed bug</name>
    <name type="synonym">Acanthia lectularia</name>
    <dbReference type="NCBI Taxonomy" id="79782"/>
    <lineage>
        <taxon>Eukaryota</taxon>
        <taxon>Metazoa</taxon>
        <taxon>Ecdysozoa</taxon>
        <taxon>Arthropoda</taxon>
        <taxon>Hexapoda</taxon>
        <taxon>Insecta</taxon>
        <taxon>Pterygota</taxon>
        <taxon>Neoptera</taxon>
        <taxon>Paraneoptera</taxon>
        <taxon>Hemiptera</taxon>
        <taxon>Heteroptera</taxon>
        <taxon>Panheteroptera</taxon>
        <taxon>Cimicomorpha</taxon>
        <taxon>Cimicidae</taxon>
        <taxon>Cimex</taxon>
    </lineage>
</organism>
<dbReference type="InterPro" id="IPR018159">
    <property type="entry name" value="Spectrin/alpha-actinin"/>
</dbReference>
<keyword evidence="16" id="KW-0175">Coiled coil</keyword>